<dbReference type="InterPro" id="IPR010905">
    <property type="entry name" value="Glyco_hydro_88"/>
</dbReference>
<comment type="caution">
    <text evidence="3">The sequence shown here is derived from an EMBL/GenBank/DDBJ whole genome shotgun (WGS) entry which is preliminary data.</text>
</comment>
<dbReference type="GO" id="GO:0005975">
    <property type="term" value="P:carbohydrate metabolic process"/>
    <property type="evidence" value="ECO:0007669"/>
    <property type="project" value="InterPro"/>
</dbReference>
<proteinExistence type="predicted"/>
<reference evidence="3 4" key="1">
    <citation type="submission" date="2019-11" db="EMBL/GenBank/DDBJ databases">
        <title>Pedobacter sp. HMF7056 Genome sequencing and assembly.</title>
        <authorList>
            <person name="Kang H."/>
            <person name="Kim H."/>
            <person name="Joh K."/>
        </authorList>
    </citation>
    <scope>NUCLEOTIDE SEQUENCE [LARGE SCALE GENOMIC DNA]</scope>
    <source>
        <strain evidence="3 4">HMF7056</strain>
    </source>
</reference>
<keyword evidence="2" id="KW-0732">Signal</keyword>
<dbReference type="SUPFAM" id="SSF48208">
    <property type="entry name" value="Six-hairpin glycosidases"/>
    <property type="match status" value="1"/>
</dbReference>
<sequence length="419" mass="47264">MIVPNPNTARRRLVASVLLLIAILPGATAQENEALVRKIADQVIRETKLGFEGADNKQFYASAAAIPEGVAVKYASSYTGWHYTHGVLNMSMVNLGNYLNEPKYTNYAADHVAFGFANYETFKKRFPGGRSHVGYPYGEMFTMEELDDFGAMSASILALPEGKRKDEYLAYVKKAAMHLTEERLRLKDGTFVRKFPHVNTLWADDLYMSVPFLARMGKLTGEKKYFDDAIKQVVNFDKYLWDPQNQLYWHAWYSDVQRNGVAHWGRCNGWIMIAQVHLLDLLPANHPARPKLLRQLEKQVLGIAHFQSPEGLWHQVLDRPDSYLESSASAMFVYGIAHAVNQGWIGKSYASIAKTGWDGLKKYKINELGQLKDICVGTGIQDNMVFYYTRPVGLNEKHGTGPLIDAGVEILKFEKAASK</sequence>
<dbReference type="InterPro" id="IPR052043">
    <property type="entry name" value="PolySaccharide_Degr_Enz"/>
</dbReference>
<evidence type="ECO:0000313" key="3">
    <source>
        <dbReference type="EMBL" id="MXV17216.1"/>
    </source>
</evidence>
<dbReference type="Gene3D" id="1.50.10.10">
    <property type="match status" value="1"/>
</dbReference>
<dbReference type="Pfam" id="PF07470">
    <property type="entry name" value="Glyco_hydro_88"/>
    <property type="match status" value="1"/>
</dbReference>
<evidence type="ECO:0000256" key="1">
    <source>
        <dbReference type="ARBA" id="ARBA00022801"/>
    </source>
</evidence>
<protein>
    <submittedName>
        <fullName evidence="3">Glycosyl hydrolase</fullName>
    </submittedName>
</protein>
<feature type="signal peptide" evidence="2">
    <location>
        <begin position="1"/>
        <end position="29"/>
    </location>
</feature>
<accession>A0A7K1Y3F6</accession>
<dbReference type="InterPro" id="IPR012341">
    <property type="entry name" value="6hp_glycosidase-like_sf"/>
</dbReference>
<dbReference type="PANTHER" id="PTHR33886">
    <property type="entry name" value="UNSATURATED RHAMNOGALACTURONAN HYDROLASE (EUROFUNG)"/>
    <property type="match status" value="1"/>
</dbReference>
<keyword evidence="4" id="KW-1185">Reference proteome</keyword>
<dbReference type="RefSeq" id="WP_160908212.1">
    <property type="nucleotide sequence ID" value="NZ_WVHS01000004.1"/>
</dbReference>
<dbReference type="PANTHER" id="PTHR33886:SF8">
    <property type="entry name" value="UNSATURATED RHAMNOGALACTURONAN HYDROLASE (EUROFUNG)"/>
    <property type="match status" value="1"/>
</dbReference>
<evidence type="ECO:0000256" key="2">
    <source>
        <dbReference type="SAM" id="SignalP"/>
    </source>
</evidence>
<dbReference type="Proteomes" id="UP000451233">
    <property type="component" value="Unassembled WGS sequence"/>
</dbReference>
<dbReference type="InterPro" id="IPR008928">
    <property type="entry name" value="6-hairpin_glycosidase_sf"/>
</dbReference>
<gene>
    <name evidence="3" type="ORF">GS398_18095</name>
</gene>
<evidence type="ECO:0000313" key="4">
    <source>
        <dbReference type="Proteomes" id="UP000451233"/>
    </source>
</evidence>
<dbReference type="GO" id="GO:0016787">
    <property type="term" value="F:hydrolase activity"/>
    <property type="evidence" value="ECO:0007669"/>
    <property type="project" value="UniProtKB-KW"/>
</dbReference>
<keyword evidence="1 3" id="KW-0378">Hydrolase</keyword>
<organism evidence="3 4">
    <name type="scientific">Hufsiella ginkgonis</name>
    <dbReference type="NCBI Taxonomy" id="2695274"/>
    <lineage>
        <taxon>Bacteria</taxon>
        <taxon>Pseudomonadati</taxon>
        <taxon>Bacteroidota</taxon>
        <taxon>Sphingobacteriia</taxon>
        <taxon>Sphingobacteriales</taxon>
        <taxon>Sphingobacteriaceae</taxon>
        <taxon>Hufsiella</taxon>
    </lineage>
</organism>
<dbReference type="EMBL" id="WVHS01000004">
    <property type="protein sequence ID" value="MXV17216.1"/>
    <property type="molecule type" value="Genomic_DNA"/>
</dbReference>
<name>A0A7K1Y3F6_9SPHI</name>
<dbReference type="AlphaFoldDB" id="A0A7K1Y3F6"/>
<feature type="chain" id="PRO_5029804731" evidence="2">
    <location>
        <begin position="30"/>
        <end position="419"/>
    </location>
</feature>